<dbReference type="EMBL" id="CALNXJ010000039">
    <property type="protein sequence ID" value="CAH3144559.1"/>
    <property type="molecule type" value="Genomic_DNA"/>
</dbReference>
<comment type="caution">
    <text evidence="1">The sequence shown here is derived from an EMBL/GenBank/DDBJ whole genome shotgun (WGS) entry which is preliminary data.</text>
</comment>
<name>A0AAU9XD04_9CNID</name>
<protein>
    <submittedName>
        <fullName evidence="1">Uncharacterized protein</fullName>
    </submittedName>
</protein>
<dbReference type="Proteomes" id="UP001159428">
    <property type="component" value="Unassembled WGS sequence"/>
</dbReference>
<evidence type="ECO:0000313" key="2">
    <source>
        <dbReference type="Proteomes" id="UP001159428"/>
    </source>
</evidence>
<accession>A0AAU9XD04</accession>
<keyword evidence="2" id="KW-1185">Reference proteome</keyword>
<sequence length="134" mass="15399">MQTGRFCFKQLDLNYEVVITIRFSWAHLMENIGASKIVLILSGISRDQLIVGRLKKFVQSKERLKKSFCEVDLIFMPSRTLSAFLPFSHKWYSGFPGEGLRVLQLGNSFVVKSNKPEECADPFVSRNNWYNATS</sequence>
<evidence type="ECO:0000313" key="1">
    <source>
        <dbReference type="EMBL" id="CAH3144559.1"/>
    </source>
</evidence>
<dbReference type="AlphaFoldDB" id="A0AAU9XD04"/>
<proteinExistence type="predicted"/>
<organism evidence="1 2">
    <name type="scientific">Pocillopora meandrina</name>
    <dbReference type="NCBI Taxonomy" id="46732"/>
    <lineage>
        <taxon>Eukaryota</taxon>
        <taxon>Metazoa</taxon>
        <taxon>Cnidaria</taxon>
        <taxon>Anthozoa</taxon>
        <taxon>Hexacorallia</taxon>
        <taxon>Scleractinia</taxon>
        <taxon>Astrocoeniina</taxon>
        <taxon>Pocilloporidae</taxon>
        <taxon>Pocillopora</taxon>
    </lineage>
</organism>
<reference evidence="1 2" key="1">
    <citation type="submission" date="2022-05" db="EMBL/GenBank/DDBJ databases">
        <authorList>
            <consortium name="Genoscope - CEA"/>
            <person name="William W."/>
        </authorList>
    </citation>
    <scope>NUCLEOTIDE SEQUENCE [LARGE SCALE GENOMIC DNA]</scope>
</reference>
<gene>
    <name evidence="1" type="ORF">PMEA_00021103</name>
</gene>